<name>A0AAW1WZQ7_RUBAR</name>
<dbReference type="InterPro" id="IPR056301">
    <property type="entry name" value="GWD-like_N_Ig"/>
</dbReference>
<gene>
    <name evidence="5" type="ORF">M0R45_027222</name>
</gene>
<evidence type="ECO:0000313" key="6">
    <source>
        <dbReference type="Proteomes" id="UP001457282"/>
    </source>
</evidence>
<dbReference type="Pfam" id="PF23229">
    <property type="entry name" value="DUF7067"/>
    <property type="match status" value="1"/>
</dbReference>
<dbReference type="Pfam" id="PF23166">
    <property type="entry name" value="Ig_N_CWD1"/>
    <property type="match status" value="2"/>
</dbReference>
<feature type="domain" description="Alpha-glucan water dikinase-like N-terminal Ig-like" evidence="3">
    <location>
        <begin position="16"/>
        <end position="113"/>
    </location>
</feature>
<dbReference type="PANTHER" id="PTHR46999">
    <property type="entry name" value="ALPHA-GLUCAN WATER DIKINASE 1, CHLOROPLASTIC-RELATED"/>
    <property type="match status" value="1"/>
</dbReference>
<dbReference type="GO" id="GO:0046872">
    <property type="term" value="F:metal ion binding"/>
    <property type="evidence" value="ECO:0007669"/>
    <property type="project" value="UniProtKB-KW"/>
</dbReference>
<evidence type="ECO:0000313" key="5">
    <source>
        <dbReference type="EMBL" id="KAK9930172.1"/>
    </source>
</evidence>
<dbReference type="Proteomes" id="UP001457282">
    <property type="component" value="Unassembled WGS sequence"/>
</dbReference>
<reference evidence="5 6" key="1">
    <citation type="journal article" date="2023" name="G3 (Bethesda)">
        <title>A chromosome-length genome assembly and annotation of blackberry (Rubus argutus, cv. 'Hillquist').</title>
        <authorList>
            <person name="Bruna T."/>
            <person name="Aryal R."/>
            <person name="Dudchenko O."/>
            <person name="Sargent D.J."/>
            <person name="Mead D."/>
            <person name="Buti M."/>
            <person name="Cavallini A."/>
            <person name="Hytonen T."/>
            <person name="Andres J."/>
            <person name="Pham M."/>
            <person name="Weisz D."/>
            <person name="Mascagni F."/>
            <person name="Usai G."/>
            <person name="Natali L."/>
            <person name="Bassil N."/>
            <person name="Fernandez G.E."/>
            <person name="Lomsadze A."/>
            <person name="Armour M."/>
            <person name="Olukolu B."/>
            <person name="Poorten T."/>
            <person name="Britton C."/>
            <person name="Davik J."/>
            <person name="Ashrafi H."/>
            <person name="Aiden E.L."/>
            <person name="Borodovsky M."/>
            <person name="Worthington M."/>
        </authorList>
    </citation>
    <scope>NUCLEOTIDE SEQUENCE [LARGE SCALE GENOMIC DNA]</scope>
    <source>
        <strain evidence="5">PI 553951</strain>
    </source>
</reference>
<feature type="domain" description="Alpha-glucan water dikinase-like N-terminal Ig-like" evidence="3">
    <location>
        <begin position="265"/>
        <end position="336"/>
    </location>
</feature>
<evidence type="ECO:0000256" key="2">
    <source>
        <dbReference type="ARBA" id="ARBA00023277"/>
    </source>
</evidence>
<accession>A0AAW1WZQ7</accession>
<evidence type="ECO:0000256" key="1">
    <source>
        <dbReference type="ARBA" id="ARBA00022723"/>
    </source>
</evidence>
<keyword evidence="6" id="KW-1185">Reference proteome</keyword>
<evidence type="ECO:0000259" key="4">
    <source>
        <dbReference type="Pfam" id="PF23229"/>
    </source>
</evidence>
<feature type="domain" description="DUF7067" evidence="4">
    <location>
        <begin position="143"/>
        <end position="196"/>
    </location>
</feature>
<protein>
    <submittedName>
        <fullName evidence="5">Uncharacterized protein</fullName>
    </submittedName>
</protein>
<dbReference type="EMBL" id="JBEDUW010000005">
    <property type="protein sequence ID" value="KAK9930172.1"/>
    <property type="molecule type" value="Genomic_DNA"/>
</dbReference>
<organism evidence="5 6">
    <name type="scientific">Rubus argutus</name>
    <name type="common">Southern blackberry</name>
    <dbReference type="NCBI Taxonomy" id="59490"/>
    <lineage>
        <taxon>Eukaryota</taxon>
        <taxon>Viridiplantae</taxon>
        <taxon>Streptophyta</taxon>
        <taxon>Embryophyta</taxon>
        <taxon>Tracheophyta</taxon>
        <taxon>Spermatophyta</taxon>
        <taxon>Magnoliopsida</taxon>
        <taxon>eudicotyledons</taxon>
        <taxon>Gunneridae</taxon>
        <taxon>Pentapetalae</taxon>
        <taxon>rosids</taxon>
        <taxon>fabids</taxon>
        <taxon>Rosales</taxon>
        <taxon>Rosaceae</taxon>
        <taxon>Rosoideae</taxon>
        <taxon>Rosoideae incertae sedis</taxon>
        <taxon>Rubus</taxon>
    </lineage>
</organism>
<comment type="caution">
    <text evidence="5">The sequence shown here is derived from an EMBL/GenBank/DDBJ whole genome shotgun (WGS) entry which is preliminary data.</text>
</comment>
<keyword evidence="1" id="KW-0479">Metal-binding</keyword>
<keyword evidence="2" id="KW-0119">Carbohydrate metabolism</keyword>
<evidence type="ECO:0000259" key="3">
    <source>
        <dbReference type="Pfam" id="PF23166"/>
    </source>
</evidence>
<dbReference type="AlphaFoldDB" id="A0AAW1WZQ7"/>
<proteinExistence type="predicted"/>
<dbReference type="PANTHER" id="PTHR46999:SF4">
    <property type="entry name" value="ALPHA-GLUCAN WATER DIKINASE 2"/>
    <property type="match status" value="1"/>
</dbReference>
<dbReference type="InterPro" id="IPR055495">
    <property type="entry name" value="CWD_DUF7067"/>
</dbReference>
<sequence>MATSCSSQVPAIPRLHRFELVEGMQLQITLSGSSKGRNVRLEFQLNKCTSAWILRWGCVFRGNMSWFIPTSSPQSYKQGSLQTPFTKKGELYLLTIELRDPNIHAIEFVLKDGIQPDAKEMSYIYVRLKLNHGNFRVEIPVPKELIERKAFLAWESKGRPMSSPQQQKQDYEDALIEVQNQIAKGISLNELHSSFSTSSTKRVVDNREQLKSGMTYSYKWKHNVDQWLQNHTTGPAKTTMTNSALMDLVDKSMGGDDVVSRRSYHVGNYEVVVLSKMVRGEHHILVATNMRGATVLHWGVSKLSPGEWLVPPPEILPKKSNVVPGACQTNFTEMSIGNGSFQVAGAGEGIVKWLLDEISRREKEAERSLMHRFNASHMEQKLQCETS</sequence>